<proteinExistence type="predicted"/>
<keyword evidence="4" id="KW-1185">Reference proteome</keyword>
<reference evidence="3" key="1">
    <citation type="submission" date="2022-04" db="EMBL/GenBank/DDBJ databases">
        <title>Flavobacterium pygoscelis sp. nov. isolated from Chinstrap chick (Pygoscelis antarcticus).</title>
        <authorList>
            <person name="Irgang R."/>
            <person name="Poblete-Morales M."/>
            <person name="Avendano-Herrera R."/>
        </authorList>
    </citation>
    <scope>NUCLEOTIDE SEQUENCE</scope>
    <source>
        <strain evidence="3">I-SCBP12n</strain>
    </source>
</reference>
<comment type="caution">
    <text evidence="3">The sequence shown here is derived from an EMBL/GenBank/DDBJ whole genome shotgun (WGS) entry which is preliminary data.</text>
</comment>
<dbReference type="AlphaFoldDB" id="A0A9X2BMZ1"/>
<evidence type="ECO:0000313" key="3">
    <source>
        <dbReference type="EMBL" id="MCK8143378.1"/>
    </source>
</evidence>
<feature type="transmembrane region" description="Helical" evidence="1">
    <location>
        <begin position="34"/>
        <end position="53"/>
    </location>
</feature>
<dbReference type="EMBL" id="JALNUB010000017">
    <property type="protein sequence ID" value="MCK8143316.1"/>
    <property type="molecule type" value="Genomic_DNA"/>
</dbReference>
<gene>
    <name evidence="2" type="ORF">MW871_15605</name>
    <name evidence="3" type="ORF">MW871_15915</name>
</gene>
<evidence type="ECO:0000256" key="1">
    <source>
        <dbReference type="SAM" id="Phobius"/>
    </source>
</evidence>
<protein>
    <submittedName>
        <fullName evidence="3">Uncharacterized protein</fullName>
    </submittedName>
</protein>
<keyword evidence="1" id="KW-1133">Transmembrane helix</keyword>
<keyword evidence="1" id="KW-0472">Membrane</keyword>
<dbReference type="EMBL" id="JALNUB010000022">
    <property type="protein sequence ID" value="MCK8143378.1"/>
    <property type="molecule type" value="Genomic_DNA"/>
</dbReference>
<evidence type="ECO:0000313" key="2">
    <source>
        <dbReference type="EMBL" id="MCK8143316.1"/>
    </source>
</evidence>
<name>A0A9X2BMZ1_9FLAO</name>
<evidence type="ECO:0000313" key="4">
    <source>
        <dbReference type="Proteomes" id="UP001139260"/>
    </source>
</evidence>
<accession>A0A9X2BMZ1</accession>
<dbReference type="RefSeq" id="WP_248429331.1">
    <property type="nucleotide sequence ID" value="NZ_JALNUB010000017.1"/>
</dbReference>
<keyword evidence="1" id="KW-0812">Transmembrane</keyword>
<organism evidence="3 4">
    <name type="scientific">Flavobacterium pygoscelis</name>
    <dbReference type="NCBI Taxonomy" id="2893176"/>
    <lineage>
        <taxon>Bacteria</taxon>
        <taxon>Pseudomonadati</taxon>
        <taxon>Bacteroidota</taxon>
        <taxon>Flavobacteriia</taxon>
        <taxon>Flavobacteriales</taxon>
        <taxon>Flavobacteriaceae</taxon>
        <taxon>Flavobacterium</taxon>
    </lineage>
</organism>
<dbReference type="Proteomes" id="UP001139260">
    <property type="component" value="Unassembled WGS sequence"/>
</dbReference>
<sequence length="56" mass="6653">MKYIIVTDFGGFLWWLTIKFCKTKLEEEQGEKNWARNIIFLITIGILIAFIVIKVF</sequence>